<dbReference type="AlphaFoldDB" id="A0A448XT63"/>
<feature type="region of interest" description="Disordered" evidence="1">
    <location>
        <begin position="1"/>
        <end position="26"/>
    </location>
</feature>
<proteinExistence type="predicted"/>
<evidence type="ECO:0000256" key="1">
    <source>
        <dbReference type="SAM" id="MobiDB-lite"/>
    </source>
</evidence>
<accession>A0A448XT63</accession>
<evidence type="ECO:0000313" key="2">
    <source>
        <dbReference type="EMBL" id="VEL44386.1"/>
    </source>
</evidence>
<name>A0A448XT63_9PLAT</name>
<gene>
    <name evidence="2" type="ORF">PXEA_LOCUS37826</name>
</gene>
<sequence length="52" mass="5570">MVTLAGDLKEQELHSPAENANAANTDATIAIDGAPTPREPDRTYELQVGIYT</sequence>
<evidence type="ECO:0000313" key="3">
    <source>
        <dbReference type="Proteomes" id="UP000784294"/>
    </source>
</evidence>
<organism evidence="2 3">
    <name type="scientific">Protopolystoma xenopodis</name>
    <dbReference type="NCBI Taxonomy" id="117903"/>
    <lineage>
        <taxon>Eukaryota</taxon>
        <taxon>Metazoa</taxon>
        <taxon>Spiralia</taxon>
        <taxon>Lophotrochozoa</taxon>
        <taxon>Platyhelminthes</taxon>
        <taxon>Monogenea</taxon>
        <taxon>Polyopisthocotylea</taxon>
        <taxon>Polystomatidea</taxon>
        <taxon>Polystomatidae</taxon>
        <taxon>Protopolystoma</taxon>
    </lineage>
</organism>
<dbReference type="Proteomes" id="UP000784294">
    <property type="component" value="Unassembled WGS sequence"/>
</dbReference>
<dbReference type="EMBL" id="CAAALY010297214">
    <property type="protein sequence ID" value="VEL44386.1"/>
    <property type="molecule type" value="Genomic_DNA"/>
</dbReference>
<protein>
    <submittedName>
        <fullName evidence="2">Uncharacterized protein</fullName>
    </submittedName>
</protein>
<keyword evidence="3" id="KW-1185">Reference proteome</keyword>
<reference evidence="2" key="1">
    <citation type="submission" date="2018-11" db="EMBL/GenBank/DDBJ databases">
        <authorList>
            <consortium name="Pathogen Informatics"/>
        </authorList>
    </citation>
    <scope>NUCLEOTIDE SEQUENCE</scope>
</reference>
<comment type="caution">
    <text evidence="2">The sequence shown here is derived from an EMBL/GenBank/DDBJ whole genome shotgun (WGS) entry which is preliminary data.</text>
</comment>